<sequence>MKGISCRGNHICFGRYALQALEPAWITARQIFLSTVKERRGAAREARSHPSANLGAQKSAPYDGKSGSKDHLFDDVDTAHHVRSDKRNAEEYALGSSPRSELQDPDHRHSLHELIGQDEDPEKG</sequence>
<protein>
    <submittedName>
        <fullName evidence="2">Uncharacterized protein</fullName>
    </submittedName>
</protein>
<proteinExistence type="predicted"/>
<feature type="compositionally biased region" description="Basic and acidic residues" evidence="1">
    <location>
        <begin position="37"/>
        <end position="48"/>
    </location>
</feature>
<keyword evidence="3" id="KW-1185">Reference proteome</keyword>
<dbReference type="EMBL" id="JAGFBR010000652">
    <property type="protein sequence ID" value="KAH0439567.1"/>
    <property type="molecule type" value="Genomic_DNA"/>
</dbReference>
<feature type="compositionally biased region" description="Basic and acidic residues" evidence="1">
    <location>
        <begin position="66"/>
        <end position="90"/>
    </location>
</feature>
<reference evidence="2 3" key="1">
    <citation type="journal article" date="2021" name="Hortic Res">
        <title>Chromosome-scale assembly of the Dendrobium chrysotoxum genome enhances the understanding of orchid evolution.</title>
        <authorList>
            <person name="Zhang Y."/>
            <person name="Zhang G.Q."/>
            <person name="Zhang D."/>
            <person name="Liu X.D."/>
            <person name="Xu X.Y."/>
            <person name="Sun W.H."/>
            <person name="Yu X."/>
            <person name="Zhu X."/>
            <person name="Wang Z.W."/>
            <person name="Zhao X."/>
            <person name="Zhong W.Y."/>
            <person name="Chen H."/>
            <person name="Yin W.L."/>
            <person name="Huang T."/>
            <person name="Niu S.C."/>
            <person name="Liu Z.J."/>
        </authorList>
    </citation>
    <scope>NUCLEOTIDE SEQUENCE [LARGE SCALE GENOMIC DNA]</scope>
    <source>
        <strain evidence="2">Lindl</strain>
    </source>
</reference>
<dbReference type="AlphaFoldDB" id="A0AAV7FN19"/>
<dbReference type="Proteomes" id="UP000775213">
    <property type="component" value="Unassembled WGS sequence"/>
</dbReference>
<feature type="region of interest" description="Disordered" evidence="1">
    <location>
        <begin position="37"/>
        <end position="124"/>
    </location>
</feature>
<gene>
    <name evidence="2" type="ORF">IEQ34_025850</name>
</gene>
<dbReference type="GO" id="GO:0005840">
    <property type="term" value="C:ribosome"/>
    <property type="evidence" value="ECO:0007669"/>
    <property type="project" value="InterPro"/>
</dbReference>
<evidence type="ECO:0000313" key="3">
    <source>
        <dbReference type="Proteomes" id="UP000775213"/>
    </source>
</evidence>
<dbReference type="GO" id="GO:0003735">
    <property type="term" value="F:structural constituent of ribosome"/>
    <property type="evidence" value="ECO:0007669"/>
    <property type="project" value="InterPro"/>
</dbReference>
<name>A0AAV7FN19_DENCH</name>
<feature type="compositionally biased region" description="Basic and acidic residues" evidence="1">
    <location>
        <begin position="101"/>
        <end position="112"/>
    </location>
</feature>
<organism evidence="2 3">
    <name type="scientific">Dendrobium chrysotoxum</name>
    <name type="common">Orchid</name>
    <dbReference type="NCBI Taxonomy" id="161865"/>
    <lineage>
        <taxon>Eukaryota</taxon>
        <taxon>Viridiplantae</taxon>
        <taxon>Streptophyta</taxon>
        <taxon>Embryophyta</taxon>
        <taxon>Tracheophyta</taxon>
        <taxon>Spermatophyta</taxon>
        <taxon>Magnoliopsida</taxon>
        <taxon>Liliopsida</taxon>
        <taxon>Asparagales</taxon>
        <taxon>Orchidaceae</taxon>
        <taxon>Epidendroideae</taxon>
        <taxon>Malaxideae</taxon>
        <taxon>Dendrobiinae</taxon>
        <taxon>Dendrobium</taxon>
    </lineage>
</organism>
<accession>A0AAV7FN19</accession>
<dbReference type="InterPro" id="IPR036920">
    <property type="entry name" value="Ribosomal_uL16_sf"/>
</dbReference>
<dbReference type="Gene3D" id="3.90.1170.10">
    <property type="entry name" value="Ribosomal protein L10e/L16"/>
    <property type="match status" value="1"/>
</dbReference>
<dbReference type="SUPFAM" id="SSF54686">
    <property type="entry name" value="Ribosomal protein L16p/L10e"/>
    <property type="match status" value="1"/>
</dbReference>
<evidence type="ECO:0000313" key="2">
    <source>
        <dbReference type="EMBL" id="KAH0439567.1"/>
    </source>
</evidence>
<dbReference type="GO" id="GO:0006412">
    <property type="term" value="P:translation"/>
    <property type="evidence" value="ECO:0007669"/>
    <property type="project" value="InterPro"/>
</dbReference>
<comment type="caution">
    <text evidence="2">The sequence shown here is derived from an EMBL/GenBank/DDBJ whole genome shotgun (WGS) entry which is preliminary data.</text>
</comment>
<evidence type="ECO:0000256" key="1">
    <source>
        <dbReference type="SAM" id="MobiDB-lite"/>
    </source>
</evidence>